<protein>
    <recommendedName>
        <fullName evidence="1">AMP-binding enzyme C-terminal domain-containing protein</fullName>
    </recommendedName>
</protein>
<keyword evidence="3" id="KW-1185">Reference proteome</keyword>
<comment type="caution">
    <text evidence="2">The sequence shown here is derived from an EMBL/GenBank/DDBJ whole genome shotgun (WGS) entry which is preliminary data.</text>
</comment>
<dbReference type="EMBL" id="QHLQ01000039">
    <property type="protein sequence ID" value="NIZ63389.1"/>
    <property type="molecule type" value="Genomic_DNA"/>
</dbReference>
<evidence type="ECO:0000313" key="2">
    <source>
        <dbReference type="EMBL" id="NIZ63389.1"/>
    </source>
</evidence>
<dbReference type="Gene3D" id="3.30.300.30">
    <property type="match status" value="1"/>
</dbReference>
<dbReference type="SUPFAM" id="SSF56801">
    <property type="entry name" value="Acetyl-CoA synthetase-like"/>
    <property type="match status" value="1"/>
</dbReference>
<organism evidence="2 3">
    <name type="scientific">Parasedimentitalea denitrificans</name>
    <dbReference type="NCBI Taxonomy" id="2211118"/>
    <lineage>
        <taxon>Bacteria</taxon>
        <taxon>Pseudomonadati</taxon>
        <taxon>Pseudomonadota</taxon>
        <taxon>Alphaproteobacteria</taxon>
        <taxon>Rhodobacterales</taxon>
        <taxon>Paracoccaceae</taxon>
        <taxon>Parasedimentitalea</taxon>
    </lineage>
</organism>
<name>A0ABX0WCL7_9RHOB</name>
<accession>A0ABX0WCL7</accession>
<dbReference type="Proteomes" id="UP001429564">
    <property type="component" value="Unassembled WGS sequence"/>
</dbReference>
<proteinExistence type="predicted"/>
<evidence type="ECO:0000259" key="1">
    <source>
        <dbReference type="Pfam" id="PF13193"/>
    </source>
</evidence>
<sequence length="64" mass="7082">MVPKLGAAPTEADIIDHCRSRVANYKRPHSIEFRSESFPLSGAGKVMKRELRAPFWADQGQAVG</sequence>
<feature type="domain" description="AMP-binding enzyme C-terminal" evidence="1">
    <location>
        <begin position="2"/>
        <end position="45"/>
    </location>
</feature>
<evidence type="ECO:0000313" key="3">
    <source>
        <dbReference type="Proteomes" id="UP001429564"/>
    </source>
</evidence>
<dbReference type="InterPro" id="IPR045851">
    <property type="entry name" value="AMP-bd_C_sf"/>
</dbReference>
<dbReference type="Pfam" id="PF13193">
    <property type="entry name" value="AMP-binding_C"/>
    <property type="match status" value="1"/>
</dbReference>
<gene>
    <name evidence="2" type="ORF">DL239_20705</name>
</gene>
<dbReference type="InterPro" id="IPR025110">
    <property type="entry name" value="AMP-bd_C"/>
</dbReference>
<reference evidence="2 3" key="1">
    <citation type="submission" date="2018-05" db="EMBL/GenBank/DDBJ databases">
        <authorList>
            <person name="Zhang Y.-J."/>
        </authorList>
    </citation>
    <scope>NUCLEOTIDE SEQUENCE [LARGE SCALE GENOMIC DNA]</scope>
    <source>
        <strain evidence="2 3">CY04</strain>
    </source>
</reference>